<dbReference type="PROSITE" id="PS00716">
    <property type="entry name" value="SIGMA70_2"/>
    <property type="match status" value="1"/>
</dbReference>
<reference evidence="9 10" key="1">
    <citation type="submission" date="2015-10" db="EMBL/GenBank/DDBJ databases">
        <title>Butyribacter intestini gen. nov., sp. nov., a butyric acid-producing bacterium of the family Lachnospiraceae isolated from the human faeces.</title>
        <authorList>
            <person name="Zou Y."/>
            <person name="Xue W."/>
            <person name="Luo G."/>
            <person name="Lv M."/>
        </authorList>
    </citation>
    <scope>NUCLEOTIDE SEQUENCE [LARGE SCALE GENOMIC DNA]</scope>
    <source>
        <strain evidence="9 10">TF01-11</strain>
    </source>
</reference>
<keyword evidence="3 7" id="KW-0805">Transcription regulation</keyword>
<keyword evidence="10" id="KW-1185">Reference proteome</keyword>
<evidence type="ECO:0000313" key="10">
    <source>
        <dbReference type="Proteomes" id="UP000050833"/>
    </source>
</evidence>
<dbReference type="PIRSF" id="PIRSF000770">
    <property type="entry name" value="RNA_pol_sigma-SigE/K"/>
    <property type="match status" value="1"/>
</dbReference>
<evidence type="ECO:0000256" key="6">
    <source>
        <dbReference type="ARBA" id="ARBA00023163"/>
    </source>
</evidence>
<dbReference type="SUPFAM" id="SSF88659">
    <property type="entry name" value="Sigma3 and sigma4 domains of RNA polymerase sigma factors"/>
    <property type="match status" value="2"/>
</dbReference>
<dbReference type="GO" id="GO:0016987">
    <property type="term" value="F:sigma factor activity"/>
    <property type="evidence" value="ECO:0007669"/>
    <property type="project" value="UniProtKB-KW"/>
</dbReference>
<dbReference type="Proteomes" id="UP000050833">
    <property type="component" value="Unassembled WGS sequence"/>
</dbReference>
<dbReference type="SUPFAM" id="SSF88946">
    <property type="entry name" value="Sigma2 domain of RNA polymerase sigma factors"/>
    <property type="match status" value="1"/>
</dbReference>
<comment type="caution">
    <text evidence="9">The sequence shown here is derived from an EMBL/GenBank/DDBJ whole genome shotgun (WGS) entry which is preliminary data.</text>
</comment>
<dbReference type="InterPro" id="IPR013325">
    <property type="entry name" value="RNA_pol_sigma_r2"/>
</dbReference>
<dbReference type="InterPro" id="IPR001387">
    <property type="entry name" value="Cro/C1-type_HTH"/>
</dbReference>
<dbReference type="PRINTS" id="PR00046">
    <property type="entry name" value="SIGMA70FCT"/>
</dbReference>
<evidence type="ECO:0000256" key="5">
    <source>
        <dbReference type="ARBA" id="ARBA00023125"/>
    </source>
</evidence>
<gene>
    <name evidence="9" type="ORF">APZ18_09595</name>
</gene>
<evidence type="ECO:0000256" key="1">
    <source>
        <dbReference type="ARBA" id="ARBA00007788"/>
    </source>
</evidence>
<keyword evidence="4 7" id="KW-0731">Sigma factor</keyword>
<dbReference type="RefSeq" id="WP_022013319.1">
    <property type="nucleotide sequence ID" value="NZ_DBGBRS010000256.1"/>
</dbReference>
<protein>
    <recommendedName>
        <fullName evidence="7">RNA polymerase sigma factor</fullName>
    </recommendedName>
</protein>
<evidence type="ECO:0000259" key="8">
    <source>
        <dbReference type="PROSITE" id="PS50943"/>
    </source>
</evidence>
<dbReference type="InterPro" id="IPR013324">
    <property type="entry name" value="RNA_pol_sigma_r3/r4-like"/>
</dbReference>
<dbReference type="Pfam" id="PF04545">
    <property type="entry name" value="Sigma70_r4"/>
    <property type="match status" value="1"/>
</dbReference>
<dbReference type="AlphaFoldDB" id="A0AAW3JTH1"/>
<dbReference type="Gene3D" id="1.10.10.10">
    <property type="entry name" value="Winged helix-like DNA-binding domain superfamily/Winged helix DNA-binding domain"/>
    <property type="match status" value="1"/>
</dbReference>
<dbReference type="GO" id="GO:0030435">
    <property type="term" value="P:sporulation resulting in formation of a cellular spore"/>
    <property type="evidence" value="ECO:0007669"/>
    <property type="project" value="UniProtKB-KW"/>
</dbReference>
<dbReference type="PROSITE" id="PS00715">
    <property type="entry name" value="SIGMA70_1"/>
    <property type="match status" value="1"/>
</dbReference>
<dbReference type="InterPro" id="IPR007627">
    <property type="entry name" value="RNA_pol_sigma70_r2"/>
</dbReference>
<dbReference type="GO" id="GO:0006352">
    <property type="term" value="P:DNA-templated transcription initiation"/>
    <property type="evidence" value="ECO:0007669"/>
    <property type="project" value="InterPro"/>
</dbReference>
<dbReference type="Gene3D" id="1.20.120.1810">
    <property type="match status" value="1"/>
</dbReference>
<keyword evidence="2" id="KW-0749">Sporulation</keyword>
<keyword evidence="6 7" id="KW-0804">Transcription</keyword>
<dbReference type="Gene3D" id="1.10.10.60">
    <property type="entry name" value="Homeodomain-like"/>
    <property type="match status" value="1"/>
</dbReference>
<comment type="function">
    <text evidence="7">Sigma factors are initiation factors that promote the attachment of RNA polymerase to specific initiation sites and are then released.</text>
</comment>
<dbReference type="NCBIfam" id="TIGR02980">
    <property type="entry name" value="SigBFG"/>
    <property type="match status" value="1"/>
</dbReference>
<dbReference type="NCBIfam" id="NF004052">
    <property type="entry name" value="PRK05572.1"/>
    <property type="match status" value="1"/>
</dbReference>
<evidence type="ECO:0000256" key="7">
    <source>
        <dbReference type="RuleBase" id="RU362124"/>
    </source>
</evidence>
<evidence type="ECO:0000256" key="4">
    <source>
        <dbReference type="ARBA" id="ARBA00023082"/>
    </source>
</evidence>
<dbReference type="InterPro" id="IPR014322">
    <property type="entry name" value="RNA_pol_sigma-B/F/G"/>
</dbReference>
<evidence type="ECO:0000313" key="9">
    <source>
        <dbReference type="EMBL" id="KQC84959.1"/>
    </source>
</evidence>
<dbReference type="InterPro" id="IPR014284">
    <property type="entry name" value="RNA_pol_sigma-70_dom"/>
</dbReference>
<dbReference type="PROSITE" id="PS50943">
    <property type="entry name" value="HTH_CROC1"/>
    <property type="match status" value="1"/>
</dbReference>
<evidence type="ECO:0000256" key="2">
    <source>
        <dbReference type="ARBA" id="ARBA00022969"/>
    </source>
</evidence>
<dbReference type="NCBIfam" id="TIGR02937">
    <property type="entry name" value="sigma70-ECF"/>
    <property type="match status" value="1"/>
</dbReference>
<dbReference type="PANTHER" id="PTHR30385:SF4">
    <property type="entry name" value="RNA POLYMERASE SIGMA-E FACTOR"/>
    <property type="match status" value="1"/>
</dbReference>
<accession>A0AAW3JTH1</accession>
<dbReference type="EMBL" id="LLKB01000005">
    <property type="protein sequence ID" value="KQC84959.1"/>
    <property type="molecule type" value="Genomic_DNA"/>
</dbReference>
<name>A0AAW3JTH1_9FIRM</name>
<dbReference type="InterPro" id="IPR007630">
    <property type="entry name" value="RNA_pol_sigma70_r4"/>
</dbReference>
<dbReference type="InterPro" id="IPR007624">
    <property type="entry name" value="RNA_pol_sigma70_r3"/>
</dbReference>
<evidence type="ECO:0000256" key="3">
    <source>
        <dbReference type="ARBA" id="ARBA00023015"/>
    </source>
</evidence>
<dbReference type="InterPro" id="IPR000943">
    <property type="entry name" value="RNA_pol_sigma70"/>
</dbReference>
<organism evidence="9 10">
    <name type="scientific">Butyribacter intestini</name>
    <dbReference type="NCBI Taxonomy" id="1703332"/>
    <lineage>
        <taxon>Bacteria</taxon>
        <taxon>Bacillati</taxon>
        <taxon>Bacillota</taxon>
        <taxon>Clostridia</taxon>
        <taxon>Lachnospirales</taxon>
        <taxon>Lachnospiraceae</taxon>
        <taxon>Butyribacter</taxon>
    </lineage>
</organism>
<comment type="similarity">
    <text evidence="1 7">Belongs to the sigma-70 factor family.</text>
</comment>
<dbReference type="PANTHER" id="PTHR30385">
    <property type="entry name" value="SIGMA FACTOR F FLAGELLAR"/>
    <property type="match status" value="1"/>
</dbReference>
<dbReference type="InterPro" id="IPR036388">
    <property type="entry name" value="WH-like_DNA-bd_sf"/>
</dbReference>
<feature type="domain" description="HTH cro/C1-type" evidence="8">
    <location>
        <begin position="202"/>
        <end position="232"/>
    </location>
</feature>
<proteinExistence type="inferred from homology"/>
<dbReference type="Pfam" id="PF04539">
    <property type="entry name" value="Sigma70_r3"/>
    <property type="match status" value="1"/>
</dbReference>
<sequence length="244" mass="28178">MHDEVKCLLKKARAGDREARNELVKKNMGLVWNVVKRFTGRGYDAEDIFQIGCIGLIKAIDNFDMSFNVCFSTYAVPMIMGEIKRFLRDDGMIKVSRTLRENGWKIKKAAEKISYEKGRNAKISEIAAATEITEEDIVLALDANSEIDSIYKSVYRDDGREVMLVDQIVAKETVSDREKEKVINHILIDNLIKKLKGREKKIIEYRYFKEMTQTQIADKLGISQVQVSRLEKKILKRMYIELNS</sequence>
<dbReference type="CDD" id="cd06171">
    <property type="entry name" value="Sigma70_r4"/>
    <property type="match status" value="1"/>
</dbReference>
<keyword evidence="5 7" id="KW-0238">DNA-binding</keyword>
<dbReference type="Pfam" id="PF04542">
    <property type="entry name" value="Sigma70_r2"/>
    <property type="match status" value="1"/>
</dbReference>
<dbReference type="GO" id="GO:0003677">
    <property type="term" value="F:DNA binding"/>
    <property type="evidence" value="ECO:0007669"/>
    <property type="project" value="UniProtKB-KW"/>
</dbReference>